<dbReference type="PANTHER" id="PTHR33568:SF3">
    <property type="entry name" value="DNA-DIRECTED DNA POLYMERASE"/>
    <property type="match status" value="1"/>
</dbReference>
<dbReference type="PANTHER" id="PTHR33568">
    <property type="entry name" value="DNA POLYMERASE"/>
    <property type="match status" value="1"/>
</dbReference>
<keyword evidence="2" id="KW-1185">Reference proteome</keyword>
<dbReference type="SUPFAM" id="SSF56672">
    <property type="entry name" value="DNA/RNA polymerases"/>
    <property type="match status" value="1"/>
</dbReference>
<evidence type="ECO:0000313" key="1">
    <source>
        <dbReference type="EMBL" id="WAR24839.1"/>
    </source>
</evidence>
<reference evidence="1" key="1">
    <citation type="submission" date="2022-11" db="EMBL/GenBank/DDBJ databases">
        <title>Centuries of genome instability and evolution in soft-shell clam transmissible cancer (bioRxiv).</title>
        <authorList>
            <person name="Hart S.F.M."/>
            <person name="Yonemitsu M.A."/>
            <person name="Giersch R.M."/>
            <person name="Beal B.F."/>
            <person name="Arriagada G."/>
            <person name="Davis B.W."/>
            <person name="Ostrander E.A."/>
            <person name="Goff S.P."/>
            <person name="Metzger M.J."/>
        </authorList>
    </citation>
    <scope>NUCLEOTIDE SEQUENCE</scope>
    <source>
        <strain evidence="1">MELC-2E11</strain>
        <tissue evidence="1">Siphon/mantle</tissue>
    </source>
</reference>
<protein>
    <submittedName>
        <fullName evidence="1">Uncharacterized protein</fullName>
    </submittedName>
</protein>
<gene>
    <name evidence="1" type="ORF">MAR_038508</name>
</gene>
<proteinExistence type="predicted"/>
<evidence type="ECO:0000313" key="2">
    <source>
        <dbReference type="Proteomes" id="UP001164746"/>
    </source>
</evidence>
<dbReference type="InterPro" id="IPR043502">
    <property type="entry name" value="DNA/RNA_pol_sf"/>
</dbReference>
<name>A0ABY7FU86_MYAAR</name>
<sequence length="154" mass="17654">MGSPLKPRNAFFGGHTEGLNLYEETTAAKQIKYYDVASNKTGKIPSGHPQIIEENFKNISNKENLMKYKVLSPRGLYIPVLLVTCNGKLMFSLCRTCSATFQQSRYEPNDIALVIGLRTRSNELYSSDTMFRRYMKFDILRQCPNMIQSHNLMD</sequence>
<dbReference type="EMBL" id="CP111024">
    <property type="protein sequence ID" value="WAR24839.1"/>
    <property type="molecule type" value="Genomic_DNA"/>
</dbReference>
<dbReference type="Proteomes" id="UP001164746">
    <property type="component" value="Chromosome 13"/>
</dbReference>
<accession>A0ABY7FU86</accession>
<organism evidence="1 2">
    <name type="scientific">Mya arenaria</name>
    <name type="common">Soft-shell clam</name>
    <dbReference type="NCBI Taxonomy" id="6604"/>
    <lineage>
        <taxon>Eukaryota</taxon>
        <taxon>Metazoa</taxon>
        <taxon>Spiralia</taxon>
        <taxon>Lophotrochozoa</taxon>
        <taxon>Mollusca</taxon>
        <taxon>Bivalvia</taxon>
        <taxon>Autobranchia</taxon>
        <taxon>Heteroconchia</taxon>
        <taxon>Euheterodonta</taxon>
        <taxon>Imparidentia</taxon>
        <taxon>Neoheterodontei</taxon>
        <taxon>Myida</taxon>
        <taxon>Myoidea</taxon>
        <taxon>Myidae</taxon>
        <taxon>Mya</taxon>
    </lineage>
</organism>